<evidence type="ECO:0000313" key="1">
    <source>
        <dbReference type="Proteomes" id="UP000095283"/>
    </source>
</evidence>
<dbReference type="InterPro" id="IPR036397">
    <property type="entry name" value="RNaseH_sf"/>
</dbReference>
<dbReference type="AlphaFoldDB" id="A0A1I7XKM3"/>
<evidence type="ECO:0000313" key="2">
    <source>
        <dbReference type="WBParaSite" id="Hba_17864"/>
    </source>
</evidence>
<dbReference type="GO" id="GO:0003676">
    <property type="term" value="F:nucleic acid binding"/>
    <property type="evidence" value="ECO:0007669"/>
    <property type="project" value="InterPro"/>
</dbReference>
<dbReference type="WBParaSite" id="Hba_17864">
    <property type="protein sequence ID" value="Hba_17864"/>
    <property type="gene ID" value="Hba_17864"/>
</dbReference>
<name>A0A1I7XKM3_HETBA</name>
<keyword evidence="1" id="KW-1185">Reference proteome</keyword>
<organism evidence="1 2">
    <name type="scientific">Heterorhabditis bacteriophora</name>
    <name type="common">Entomopathogenic nematode worm</name>
    <dbReference type="NCBI Taxonomy" id="37862"/>
    <lineage>
        <taxon>Eukaryota</taxon>
        <taxon>Metazoa</taxon>
        <taxon>Ecdysozoa</taxon>
        <taxon>Nematoda</taxon>
        <taxon>Chromadorea</taxon>
        <taxon>Rhabditida</taxon>
        <taxon>Rhabditina</taxon>
        <taxon>Rhabditomorpha</taxon>
        <taxon>Strongyloidea</taxon>
        <taxon>Heterorhabditidae</taxon>
        <taxon>Heterorhabditis</taxon>
    </lineage>
</organism>
<reference evidence="2" key="1">
    <citation type="submission" date="2016-11" db="UniProtKB">
        <authorList>
            <consortium name="WormBaseParasite"/>
        </authorList>
    </citation>
    <scope>IDENTIFICATION</scope>
</reference>
<accession>A0A1I7XKM3</accession>
<protein>
    <submittedName>
        <fullName evidence="2">DDE_3 domain-containing protein</fullName>
    </submittedName>
</protein>
<dbReference type="Proteomes" id="UP000095283">
    <property type="component" value="Unplaced"/>
</dbReference>
<sequence>MGHASTLSLHEGGQIKALSTTGYTPTAPNSTTSIVGIRIFQYCPITDEVSTNGPDGYHSYSRELRKEHWYFPTRKFGGGSVMVWSAFSAMGLVDLSFVSTKMSSADYRDVLGHRLVPYLQRFPGVSFTWQQDNATIHASRSTKTRLEYNDVATMNWLSCSSDLNPMGNIWAILVCRIYADNRQFEITKGLQCVISKVWSEVDKSVIKILVNSMLERIFQVSLMAKCLCLKNLEIAVGTAQQLFWLHKLVSKRVEISISVI</sequence>
<dbReference type="Gene3D" id="3.30.420.10">
    <property type="entry name" value="Ribonuclease H-like superfamily/Ribonuclease H"/>
    <property type="match status" value="1"/>
</dbReference>
<proteinExistence type="predicted"/>